<sequence>MGRWVKIVMMPCGEFLGRKWNLQDLVILTGSPIEWVSSHRYHHQYTDTQKDVHSPIQGFWYSHIGWIIDSSSRFGKYGGLKNVQDLKNQAFYRFLHHTYVIHAVVLPGSLLYAFGGLPFLVWGLGVRIVIVLHGTLLVNSAGHMWGKQAYNTGDLSRNNWWLAMVTLGEGWHNNHHAFDYSARQGLEWWQIDLTWYVIKILQAIGWATDVKTPTESQKQRKVFNGEMVATD</sequence>
<evidence type="ECO:0000256" key="9">
    <source>
        <dbReference type="ARBA" id="ARBA00023004"/>
    </source>
</evidence>
<evidence type="ECO:0000256" key="8">
    <source>
        <dbReference type="ARBA" id="ARBA00023002"/>
    </source>
</evidence>
<keyword evidence="11 13" id="KW-0472">Membrane</keyword>
<dbReference type="STRING" id="106549.A0A540M807"/>
<gene>
    <name evidence="15" type="ORF">C1H46_019509</name>
</gene>
<evidence type="ECO:0000313" key="16">
    <source>
        <dbReference type="Proteomes" id="UP000315295"/>
    </source>
</evidence>
<dbReference type="EMBL" id="VIEB01000333">
    <property type="protein sequence ID" value="TQD94871.1"/>
    <property type="molecule type" value="Genomic_DNA"/>
</dbReference>
<dbReference type="GO" id="GO:0016717">
    <property type="term" value="F:oxidoreductase activity, acting on paired donors, with oxidation of a pair of donors resulting in the reduction of molecular oxygen to two molecules of water"/>
    <property type="evidence" value="ECO:0007669"/>
    <property type="project" value="InterPro"/>
</dbReference>
<dbReference type="CDD" id="cd03505">
    <property type="entry name" value="Delta9-FADS-like"/>
    <property type="match status" value="1"/>
</dbReference>
<evidence type="ECO:0000256" key="1">
    <source>
        <dbReference type="ARBA" id="ARBA00004141"/>
    </source>
</evidence>
<keyword evidence="9" id="KW-0408">Iron</keyword>
<dbReference type="AlphaFoldDB" id="A0A540M807"/>
<evidence type="ECO:0000313" key="15">
    <source>
        <dbReference type="EMBL" id="TQD94871.1"/>
    </source>
</evidence>
<comment type="similarity">
    <text evidence="3">Belongs to the fatty acid desaturase type 1 family.</text>
</comment>
<comment type="caution">
    <text evidence="15">The sequence shown here is derived from an EMBL/GenBank/DDBJ whole genome shotgun (WGS) entry which is preliminary data.</text>
</comment>
<dbReference type="Proteomes" id="UP000315295">
    <property type="component" value="Unassembled WGS sequence"/>
</dbReference>
<name>A0A540M807_MALBA</name>
<evidence type="ECO:0000256" key="3">
    <source>
        <dbReference type="ARBA" id="ARBA00009295"/>
    </source>
</evidence>
<keyword evidence="16" id="KW-1185">Reference proteome</keyword>
<evidence type="ECO:0000256" key="6">
    <source>
        <dbReference type="ARBA" id="ARBA00022832"/>
    </source>
</evidence>
<keyword evidence="10" id="KW-0443">Lipid metabolism</keyword>
<proteinExistence type="inferred from homology"/>
<organism evidence="15 16">
    <name type="scientific">Malus baccata</name>
    <name type="common">Siberian crab apple</name>
    <name type="synonym">Pyrus baccata</name>
    <dbReference type="NCBI Taxonomy" id="106549"/>
    <lineage>
        <taxon>Eukaryota</taxon>
        <taxon>Viridiplantae</taxon>
        <taxon>Streptophyta</taxon>
        <taxon>Embryophyta</taxon>
        <taxon>Tracheophyta</taxon>
        <taxon>Spermatophyta</taxon>
        <taxon>Magnoliopsida</taxon>
        <taxon>eudicotyledons</taxon>
        <taxon>Gunneridae</taxon>
        <taxon>Pentapetalae</taxon>
        <taxon>rosids</taxon>
        <taxon>fabids</taxon>
        <taxon>Rosales</taxon>
        <taxon>Rosaceae</taxon>
        <taxon>Amygdaloideae</taxon>
        <taxon>Maleae</taxon>
        <taxon>Malus</taxon>
    </lineage>
</organism>
<evidence type="ECO:0000256" key="2">
    <source>
        <dbReference type="ARBA" id="ARBA00005189"/>
    </source>
</evidence>
<accession>A0A540M807</accession>
<dbReference type="InterPro" id="IPR015876">
    <property type="entry name" value="Acyl-CoA_DS"/>
</dbReference>
<comment type="subcellular location">
    <subcellularLocation>
        <location evidence="1">Membrane</location>
        <topology evidence="1">Multi-pass membrane protein</topology>
    </subcellularLocation>
</comment>
<evidence type="ECO:0000256" key="5">
    <source>
        <dbReference type="ARBA" id="ARBA00022692"/>
    </source>
</evidence>
<feature type="transmembrane region" description="Helical" evidence="13">
    <location>
        <begin position="94"/>
        <end position="113"/>
    </location>
</feature>
<evidence type="ECO:0000256" key="13">
    <source>
        <dbReference type="SAM" id="Phobius"/>
    </source>
</evidence>
<evidence type="ECO:0000256" key="11">
    <source>
        <dbReference type="ARBA" id="ARBA00023136"/>
    </source>
</evidence>
<evidence type="ECO:0000259" key="14">
    <source>
        <dbReference type="Pfam" id="PF00487"/>
    </source>
</evidence>
<keyword evidence="4" id="KW-0444">Lipid biosynthesis</keyword>
<evidence type="ECO:0000256" key="10">
    <source>
        <dbReference type="ARBA" id="ARBA00023098"/>
    </source>
</evidence>
<dbReference type="GO" id="GO:0042761">
    <property type="term" value="P:very long-chain fatty acid biosynthetic process"/>
    <property type="evidence" value="ECO:0007669"/>
    <property type="project" value="TreeGrafter"/>
</dbReference>
<keyword evidence="6" id="KW-0276">Fatty acid metabolism</keyword>
<feature type="domain" description="Fatty acid desaturase" evidence="14">
    <location>
        <begin position="25"/>
        <end position="197"/>
    </location>
</feature>
<dbReference type="GO" id="GO:0005789">
    <property type="term" value="C:endoplasmic reticulum membrane"/>
    <property type="evidence" value="ECO:0007669"/>
    <property type="project" value="TreeGrafter"/>
</dbReference>
<keyword evidence="5 13" id="KW-0812">Transmembrane</keyword>
<reference evidence="15 16" key="1">
    <citation type="journal article" date="2019" name="G3 (Bethesda)">
        <title>Sequencing of a Wild Apple (Malus baccata) Genome Unravels the Differences Between Cultivated and Wild Apple Species Regarding Disease Resistance and Cold Tolerance.</title>
        <authorList>
            <person name="Chen X."/>
        </authorList>
    </citation>
    <scope>NUCLEOTIDE SEQUENCE [LARGE SCALE GENOMIC DNA]</scope>
    <source>
        <strain evidence="16">cv. Shandingzi</strain>
        <tissue evidence="15">Leaves</tissue>
    </source>
</reference>
<keyword evidence="12" id="KW-0275">Fatty acid biosynthesis</keyword>
<dbReference type="PANTHER" id="PTHR11351:SF31">
    <property type="entry name" value="DESATURASE 1, ISOFORM A-RELATED"/>
    <property type="match status" value="1"/>
</dbReference>
<evidence type="ECO:0000256" key="4">
    <source>
        <dbReference type="ARBA" id="ARBA00022516"/>
    </source>
</evidence>
<comment type="pathway">
    <text evidence="2">Lipid metabolism.</text>
</comment>
<evidence type="ECO:0000256" key="12">
    <source>
        <dbReference type="ARBA" id="ARBA00023160"/>
    </source>
</evidence>
<keyword evidence="8" id="KW-0560">Oxidoreductase</keyword>
<feature type="transmembrane region" description="Helical" evidence="13">
    <location>
        <begin position="119"/>
        <end position="138"/>
    </location>
</feature>
<keyword evidence="7 13" id="KW-1133">Transmembrane helix</keyword>
<dbReference type="PANTHER" id="PTHR11351">
    <property type="entry name" value="ACYL-COA DESATURASE"/>
    <property type="match status" value="1"/>
</dbReference>
<protein>
    <recommendedName>
        <fullName evidence="14">Fatty acid desaturase domain-containing protein</fullName>
    </recommendedName>
</protein>
<dbReference type="InterPro" id="IPR005804">
    <property type="entry name" value="FA_desaturase_dom"/>
</dbReference>
<dbReference type="Pfam" id="PF00487">
    <property type="entry name" value="FA_desaturase"/>
    <property type="match status" value="1"/>
</dbReference>
<evidence type="ECO:0000256" key="7">
    <source>
        <dbReference type="ARBA" id="ARBA00022989"/>
    </source>
</evidence>